<dbReference type="Pfam" id="PF00134">
    <property type="entry name" value="Cyclin_N"/>
    <property type="match status" value="1"/>
</dbReference>
<dbReference type="Proteomes" id="UP000193560">
    <property type="component" value="Unassembled WGS sequence"/>
</dbReference>
<comment type="caution">
    <text evidence="2">The sequence shown here is derived from an EMBL/GenBank/DDBJ whole genome shotgun (WGS) entry which is preliminary data.</text>
</comment>
<protein>
    <recommendedName>
        <fullName evidence="1">Cyclin N-terminal domain-containing protein</fullName>
    </recommendedName>
</protein>
<sequence length="190" mass="21252">MLHHTPPLLSLSCSPSTSSITSSKLIHRRLPSVLVDFIAITLCDLLPIKCSLRAGSTLPSIRGRPLPELLYFIQKITFAAEINVRTALVALIYLDRAKSSLPKNAVGNHDTSHRLLLGSLMIASKFLQGSTWAPTTLTNHGVYKLCDGLFHPQEIDQMERAFLKLIQYQCWVDDQTVNRFVLHHRVDLGL</sequence>
<dbReference type="OrthoDB" id="10250320at2759"/>
<feature type="domain" description="Cyclin N-terminal" evidence="1">
    <location>
        <begin position="67"/>
        <end position="169"/>
    </location>
</feature>
<dbReference type="PANTHER" id="PTHR15615:SF27">
    <property type="entry name" value="PHO85 CYCLIN CLG1"/>
    <property type="match status" value="1"/>
</dbReference>
<evidence type="ECO:0000313" key="2">
    <source>
        <dbReference type="EMBL" id="ORZ16506.1"/>
    </source>
</evidence>
<proteinExistence type="predicted"/>
<dbReference type="GO" id="GO:0016538">
    <property type="term" value="F:cyclin-dependent protein serine/threonine kinase regulator activity"/>
    <property type="evidence" value="ECO:0007669"/>
    <property type="project" value="TreeGrafter"/>
</dbReference>
<evidence type="ECO:0000313" key="3">
    <source>
        <dbReference type="Proteomes" id="UP000193560"/>
    </source>
</evidence>
<dbReference type="AlphaFoldDB" id="A0A1X2IIU0"/>
<dbReference type="GO" id="GO:0000307">
    <property type="term" value="C:cyclin-dependent protein kinase holoenzyme complex"/>
    <property type="evidence" value="ECO:0007669"/>
    <property type="project" value="TreeGrafter"/>
</dbReference>
<dbReference type="CDD" id="cd20557">
    <property type="entry name" value="CYCLIN_ScPCL1-like"/>
    <property type="match status" value="1"/>
</dbReference>
<dbReference type="InterPro" id="IPR036915">
    <property type="entry name" value="Cyclin-like_sf"/>
</dbReference>
<dbReference type="GO" id="GO:0005634">
    <property type="term" value="C:nucleus"/>
    <property type="evidence" value="ECO:0007669"/>
    <property type="project" value="TreeGrafter"/>
</dbReference>
<keyword evidence="3" id="KW-1185">Reference proteome</keyword>
<dbReference type="STRING" id="90262.A0A1X2IIU0"/>
<dbReference type="GO" id="GO:0019901">
    <property type="term" value="F:protein kinase binding"/>
    <property type="evidence" value="ECO:0007669"/>
    <property type="project" value="InterPro"/>
</dbReference>
<dbReference type="EMBL" id="MCGE01000011">
    <property type="protein sequence ID" value="ORZ16506.1"/>
    <property type="molecule type" value="Genomic_DNA"/>
</dbReference>
<reference evidence="2 3" key="1">
    <citation type="submission" date="2016-07" db="EMBL/GenBank/DDBJ databases">
        <title>Pervasive Adenine N6-methylation of Active Genes in Fungi.</title>
        <authorList>
            <consortium name="DOE Joint Genome Institute"/>
            <person name="Mondo S.J."/>
            <person name="Dannebaum R.O."/>
            <person name="Kuo R.C."/>
            <person name="Labutti K."/>
            <person name="Haridas S."/>
            <person name="Kuo A."/>
            <person name="Salamov A."/>
            <person name="Ahrendt S.R."/>
            <person name="Lipzen A."/>
            <person name="Sullivan W."/>
            <person name="Andreopoulos W.B."/>
            <person name="Clum A."/>
            <person name="Lindquist E."/>
            <person name="Daum C."/>
            <person name="Ramamoorthy G.K."/>
            <person name="Gryganskyi A."/>
            <person name="Culley D."/>
            <person name="Magnuson J.K."/>
            <person name="James T.Y."/>
            <person name="O'Malley M.A."/>
            <person name="Stajich J.E."/>
            <person name="Spatafora J.W."/>
            <person name="Visel A."/>
            <person name="Grigoriev I.V."/>
        </authorList>
    </citation>
    <scope>NUCLEOTIDE SEQUENCE [LARGE SCALE GENOMIC DNA]</scope>
    <source>
        <strain evidence="2 3">NRRL 1336</strain>
    </source>
</reference>
<dbReference type="SUPFAM" id="SSF47954">
    <property type="entry name" value="Cyclin-like"/>
    <property type="match status" value="1"/>
</dbReference>
<dbReference type="Gene3D" id="1.10.472.10">
    <property type="entry name" value="Cyclin-like"/>
    <property type="match status" value="1"/>
</dbReference>
<dbReference type="InterPro" id="IPR013922">
    <property type="entry name" value="Cyclin_PHO80-like"/>
</dbReference>
<organism evidence="2 3">
    <name type="scientific">Absidia repens</name>
    <dbReference type="NCBI Taxonomy" id="90262"/>
    <lineage>
        <taxon>Eukaryota</taxon>
        <taxon>Fungi</taxon>
        <taxon>Fungi incertae sedis</taxon>
        <taxon>Mucoromycota</taxon>
        <taxon>Mucoromycotina</taxon>
        <taxon>Mucoromycetes</taxon>
        <taxon>Mucorales</taxon>
        <taxon>Cunninghamellaceae</taxon>
        <taxon>Absidia</taxon>
    </lineage>
</organism>
<evidence type="ECO:0000259" key="1">
    <source>
        <dbReference type="Pfam" id="PF00134"/>
    </source>
</evidence>
<dbReference type="InterPro" id="IPR006671">
    <property type="entry name" value="Cyclin_N"/>
</dbReference>
<dbReference type="PANTHER" id="PTHR15615">
    <property type="match status" value="1"/>
</dbReference>
<gene>
    <name evidence="2" type="ORF">BCR42DRAFT_375143</name>
</gene>
<accession>A0A1X2IIU0</accession>
<name>A0A1X2IIU0_9FUNG</name>